<sequence length="453" mass="50090">MSTAKTSKNNKKPYKPLREIDVEYEVDNSKCEKCTDRPCLQSCPVDALHEIPPDNHIELDDKCVGCVLCRESCPYDAIKMQTTLSEPIRENVPNINPKLCRRCGACVQACKTGAIQLVSSGGEEAHSVIDEDKCVRCGYCSRVCPTEAIKYGEILPRSVVGGKAIVVNQKNCIGCMTCTRVCPSKGAINVGEVSKLPYINPSYCARCEECMNVCPSSAIRYSSRKRAYQTFNKIKTMEIISELLEKETGKLSKDSVRINSILNRVARDVSFKHDEEEFQEDVTELIKTQIAEIVDSDLEITDIKDIIGATKPKREIGIVDENCIGCGACIEECPVDCIELEMPSPVHVGPECVFCGKCVESCRFDAIDLTEELFQVDDDRILLVRNRIMGPRNGSVIPDDNSCQACGVCVRKCPVDALSLENDKVNVDEDKCILCGECESICPVNAIKLNLAR</sequence>
<dbReference type="PROSITE" id="PS00198">
    <property type="entry name" value="4FE4S_FER_1"/>
    <property type="match status" value="5"/>
</dbReference>
<dbReference type="KEGG" id="mcub:MCBB_1012"/>
<dbReference type="AlphaFoldDB" id="A0A1D3L1M0"/>
<dbReference type="Pfam" id="PF12838">
    <property type="entry name" value="Fer4_7"/>
    <property type="match status" value="2"/>
</dbReference>
<feature type="domain" description="4Fe-4S ferredoxin-type" evidence="5">
    <location>
        <begin position="314"/>
        <end position="343"/>
    </location>
</feature>
<dbReference type="InterPro" id="IPR017896">
    <property type="entry name" value="4Fe4S_Fe-S-bd"/>
</dbReference>
<name>A0A1D3L1M0_9EURY</name>
<dbReference type="Gene3D" id="3.30.70.20">
    <property type="match status" value="7"/>
</dbReference>
<dbReference type="Pfam" id="PF00037">
    <property type="entry name" value="Fer4"/>
    <property type="match status" value="2"/>
</dbReference>
<dbReference type="Pfam" id="PF14697">
    <property type="entry name" value="Fer4_21"/>
    <property type="match status" value="1"/>
</dbReference>
<proteinExistence type="predicted"/>
<evidence type="ECO:0000256" key="4">
    <source>
        <dbReference type="ARBA" id="ARBA00023014"/>
    </source>
</evidence>
<dbReference type="PATRIC" id="fig|129848.4.peg.1018"/>
<evidence type="ECO:0000256" key="3">
    <source>
        <dbReference type="ARBA" id="ARBA00023004"/>
    </source>
</evidence>
<feature type="domain" description="4Fe-4S ferredoxin-type" evidence="5">
    <location>
        <begin position="125"/>
        <end position="154"/>
    </location>
</feature>
<feature type="domain" description="4Fe-4S ferredoxin-type" evidence="5">
    <location>
        <begin position="163"/>
        <end position="193"/>
    </location>
</feature>
<dbReference type="GO" id="GO:0051539">
    <property type="term" value="F:4 iron, 4 sulfur cluster binding"/>
    <property type="evidence" value="ECO:0007669"/>
    <property type="project" value="UniProtKB-KW"/>
</dbReference>
<gene>
    <name evidence="6" type="ORF">MCBB_1012</name>
</gene>
<dbReference type="GO" id="GO:0016491">
    <property type="term" value="F:oxidoreductase activity"/>
    <property type="evidence" value="ECO:0007669"/>
    <property type="project" value="UniProtKB-ARBA"/>
</dbReference>
<feature type="domain" description="4Fe-4S ferredoxin-type" evidence="5">
    <location>
        <begin position="195"/>
        <end position="224"/>
    </location>
</feature>
<feature type="domain" description="4Fe-4S ferredoxin-type" evidence="5">
    <location>
        <begin position="394"/>
        <end position="422"/>
    </location>
</feature>
<keyword evidence="2" id="KW-0479">Metal-binding</keyword>
<dbReference type="InterPro" id="IPR017900">
    <property type="entry name" value="4Fe4S_Fe_S_CS"/>
</dbReference>
<dbReference type="SUPFAM" id="SSF54862">
    <property type="entry name" value="4Fe-4S ferredoxins"/>
    <property type="match status" value="4"/>
</dbReference>
<dbReference type="PROSITE" id="PS51379">
    <property type="entry name" value="4FE4S_FER_2"/>
    <property type="match status" value="10"/>
</dbReference>
<dbReference type="RefSeq" id="WP_071906720.1">
    <property type="nucleotide sequence ID" value="NZ_LT607756.1"/>
</dbReference>
<dbReference type="GO" id="GO:0046872">
    <property type="term" value="F:metal ion binding"/>
    <property type="evidence" value="ECO:0007669"/>
    <property type="project" value="UniProtKB-KW"/>
</dbReference>
<dbReference type="EMBL" id="LT607756">
    <property type="protein sequence ID" value="SCG85572.1"/>
    <property type="molecule type" value="Genomic_DNA"/>
</dbReference>
<feature type="domain" description="4Fe-4S ferredoxin-type" evidence="5">
    <location>
        <begin position="91"/>
        <end position="120"/>
    </location>
</feature>
<feature type="domain" description="4Fe-4S ferredoxin-type" evidence="5">
    <location>
        <begin position="55"/>
        <end position="83"/>
    </location>
</feature>
<dbReference type="PANTHER" id="PTHR43687:SF1">
    <property type="entry name" value="FERREDOXIN III"/>
    <property type="match status" value="1"/>
</dbReference>
<evidence type="ECO:0000259" key="5">
    <source>
        <dbReference type="PROSITE" id="PS51379"/>
    </source>
</evidence>
<keyword evidence="4" id="KW-0411">Iron-sulfur</keyword>
<organism evidence="6 7">
    <name type="scientific">Methanobacterium congolense</name>
    <dbReference type="NCBI Taxonomy" id="118062"/>
    <lineage>
        <taxon>Archaea</taxon>
        <taxon>Methanobacteriati</taxon>
        <taxon>Methanobacteriota</taxon>
        <taxon>Methanomada group</taxon>
        <taxon>Methanobacteria</taxon>
        <taxon>Methanobacteriales</taxon>
        <taxon>Methanobacteriaceae</taxon>
        <taxon>Methanobacterium</taxon>
    </lineage>
</organism>
<dbReference type="CDD" id="cd10549">
    <property type="entry name" value="MtMvhB_like"/>
    <property type="match status" value="2"/>
</dbReference>
<keyword evidence="3" id="KW-0408">Iron</keyword>
<dbReference type="OrthoDB" id="23478at2157"/>
<keyword evidence="1" id="KW-0004">4Fe-4S</keyword>
<evidence type="ECO:0000256" key="1">
    <source>
        <dbReference type="ARBA" id="ARBA00022485"/>
    </source>
</evidence>
<dbReference type="GeneID" id="30411860"/>
<evidence type="ECO:0000313" key="6">
    <source>
        <dbReference type="EMBL" id="SCG85572.1"/>
    </source>
</evidence>
<dbReference type="Proteomes" id="UP000094707">
    <property type="component" value="Chromosome I"/>
</dbReference>
<feature type="domain" description="4Fe-4S ferredoxin-type" evidence="5">
    <location>
        <begin position="423"/>
        <end position="452"/>
    </location>
</feature>
<protein>
    <submittedName>
        <fullName evidence="6">Putative polyferredoxin-like protein MJ0514</fullName>
    </submittedName>
</protein>
<reference evidence="6 7" key="1">
    <citation type="submission" date="2016-08" db="EMBL/GenBank/DDBJ databases">
        <authorList>
            <person name="Seilhamer J.J."/>
        </authorList>
    </citation>
    <scope>NUCLEOTIDE SEQUENCE [LARGE SCALE GENOMIC DNA]</scope>
    <source>
        <strain evidence="6">Buetzberg</strain>
    </source>
</reference>
<feature type="domain" description="4Fe-4S ferredoxin-type" evidence="5">
    <location>
        <begin position="344"/>
        <end position="372"/>
    </location>
</feature>
<dbReference type="STRING" id="118062.MCBB_1012"/>
<evidence type="ECO:0000256" key="2">
    <source>
        <dbReference type="ARBA" id="ARBA00022723"/>
    </source>
</evidence>
<keyword evidence="7" id="KW-1185">Reference proteome</keyword>
<dbReference type="PANTHER" id="PTHR43687">
    <property type="entry name" value="ADENYLYLSULFATE REDUCTASE, BETA SUBUNIT"/>
    <property type="match status" value="1"/>
</dbReference>
<accession>A0A1D3L1M0</accession>
<evidence type="ECO:0000313" key="7">
    <source>
        <dbReference type="Proteomes" id="UP000094707"/>
    </source>
</evidence>
<dbReference type="InterPro" id="IPR050572">
    <property type="entry name" value="Fe-S_Ferredoxin"/>
</dbReference>
<feature type="domain" description="4Fe-4S ferredoxin-type" evidence="5">
    <location>
        <begin position="22"/>
        <end position="54"/>
    </location>
</feature>
<dbReference type="Pfam" id="PF12800">
    <property type="entry name" value="Fer4_4"/>
    <property type="match status" value="1"/>
</dbReference>